<protein>
    <submittedName>
        <fullName evidence="5">CRISPR-associated endonuclease Cas3-HD</fullName>
    </submittedName>
</protein>
<evidence type="ECO:0000259" key="4">
    <source>
        <dbReference type="PROSITE" id="PS51643"/>
    </source>
</evidence>
<dbReference type="InterPro" id="IPR003607">
    <property type="entry name" value="HD/PDEase_dom"/>
</dbReference>
<keyword evidence="5" id="KW-0540">Nuclease</keyword>
<keyword evidence="6" id="KW-1185">Reference proteome</keyword>
<dbReference type="InterPro" id="IPR038257">
    <property type="entry name" value="CRISPR-assoc_Cas3_HD_sf"/>
</dbReference>
<gene>
    <name evidence="5" type="ORF">DES51_11262</name>
</gene>
<keyword evidence="2" id="KW-0378">Hydrolase</keyword>
<dbReference type="STRING" id="1034346.GCA_000313565_00944"/>
<dbReference type="CDD" id="cd09641">
    <property type="entry name" value="Cas3''_I"/>
    <property type="match status" value="1"/>
</dbReference>
<dbReference type="PROSITE" id="PS51643">
    <property type="entry name" value="HD_CAS3"/>
    <property type="match status" value="1"/>
</dbReference>
<keyword evidence="3" id="KW-0051">Antiviral defense</keyword>
<proteinExistence type="predicted"/>
<feature type="domain" description="HD Cas3-type" evidence="4">
    <location>
        <begin position="11"/>
        <end position="199"/>
    </location>
</feature>
<keyword evidence="1" id="KW-0479">Metal-binding</keyword>
<dbReference type="SUPFAM" id="SSF109604">
    <property type="entry name" value="HD-domain/PDEase-like"/>
    <property type="match status" value="1"/>
</dbReference>
<dbReference type="Gene3D" id="1.10.3210.30">
    <property type="match status" value="1"/>
</dbReference>
<evidence type="ECO:0000313" key="6">
    <source>
        <dbReference type="Proteomes" id="UP000247612"/>
    </source>
</evidence>
<dbReference type="SMART" id="SM00471">
    <property type="entry name" value="HDc"/>
    <property type="match status" value="1"/>
</dbReference>
<organism evidence="5 6">
    <name type="scientific">Dielma fastidiosa</name>
    <dbReference type="NCBI Taxonomy" id="1034346"/>
    <lineage>
        <taxon>Bacteria</taxon>
        <taxon>Bacillati</taxon>
        <taxon>Bacillota</taxon>
        <taxon>Erysipelotrichia</taxon>
        <taxon>Erysipelotrichales</taxon>
        <taxon>Erysipelotrichaceae</taxon>
        <taxon>Dielma</taxon>
    </lineage>
</organism>
<accession>A0A318KL48</accession>
<evidence type="ECO:0000313" key="5">
    <source>
        <dbReference type="EMBL" id="PXX77122.1"/>
    </source>
</evidence>
<sequence length="271" mass="30723">MIAHITKTESNHIKEQTVLEHLKGTAHVARILGEPLGISSLTYISALFHDLGKWRIAFKHYIYTVQDGNKANKINHSSAGAIFIYRRYYKNDDYQKLTVQLIAYAILSHHGLNDCLSPDGIDVFNSRIDNSENLDFEEVVKNLYNSNISMTEIDTEFEKAIQEVKVLRQQFEANKLSPSFSLGLLARMLLSILIDADRIDTAIFCGKRETKSTLQDFTLPWHQLCNNLEDSLKQFNSISNLREKISLECKAFAKNPSAIYRLSVPTGGAKP</sequence>
<keyword evidence="5" id="KW-0255">Endonuclease</keyword>
<comment type="caution">
    <text evidence="5">The sequence shown here is derived from an EMBL/GenBank/DDBJ whole genome shotgun (WGS) entry which is preliminary data.</text>
</comment>
<dbReference type="InterPro" id="IPR006483">
    <property type="entry name" value="CRISPR-assoc_Cas3_HD"/>
</dbReference>
<evidence type="ECO:0000256" key="2">
    <source>
        <dbReference type="ARBA" id="ARBA00022801"/>
    </source>
</evidence>
<dbReference type="GO" id="GO:0004519">
    <property type="term" value="F:endonuclease activity"/>
    <property type="evidence" value="ECO:0007669"/>
    <property type="project" value="UniProtKB-KW"/>
</dbReference>
<dbReference type="InterPro" id="IPR006674">
    <property type="entry name" value="HD_domain"/>
</dbReference>
<dbReference type="GO" id="GO:0051607">
    <property type="term" value="P:defense response to virus"/>
    <property type="evidence" value="ECO:0007669"/>
    <property type="project" value="UniProtKB-KW"/>
</dbReference>
<dbReference type="NCBIfam" id="TIGR01596">
    <property type="entry name" value="cas3_HD"/>
    <property type="match status" value="1"/>
</dbReference>
<dbReference type="AlphaFoldDB" id="A0A318KL48"/>
<evidence type="ECO:0000256" key="1">
    <source>
        <dbReference type="ARBA" id="ARBA00022723"/>
    </source>
</evidence>
<dbReference type="GO" id="GO:0046872">
    <property type="term" value="F:metal ion binding"/>
    <property type="evidence" value="ECO:0007669"/>
    <property type="project" value="UniProtKB-KW"/>
</dbReference>
<dbReference type="EMBL" id="QJKH01000012">
    <property type="protein sequence ID" value="PXX77122.1"/>
    <property type="molecule type" value="Genomic_DNA"/>
</dbReference>
<dbReference type="GO" id="GO:0016787">
    <property type="term" value="F:hydrolase activity"/>
    <property type="evidence" value="ECO:0007669"/>
    <property type="project" value="UniProtKB-KW"/>
</dbReference>
<dbReference type="OrthoDB" id="9810236at2"/>
<dbReference type="Pfam" id="PF01966">
    <property type="entry name" value="HD"/>
    <property type="match status" value="1"/>
</dbReference>
<dbReference type="RefSeq" id="WP_022937258.1">
    <property type="nucleotide sequence ID" value="NZ_CABKRQ010000002.1"/>
</dbReference>
<name>A0A318KL48_9FIRM</name>
<reference evidence="5 6" key="1">
    <citation type="submission" date="2018-05" db="EMBL/GenBank/DDBJ databases">
        <title>Genomic Encyclopedia of Type Strains, Phase IV (KMG-IV): sequencing the most valuable type-strain genomes for metagenomic binning, comparative biology and taxonomic classification.</title>
        <authorList>
            <person name="Goeker M."/>
        </authorList>
    </citation>
    <scope>NUCLEOTIDE SEQUENCE [LARGE SCALE GENOMIC DNA]</scope>
    <source>
        <strain evidence="5 6">JC118</strain>
    </source>
</reference>
<dbReference type="Proteomes" id="UP000247612">
    <property type="component" value="Unassembled WGS sequence"/>
</dbReference>
<evidence type="ECO:0000256" key="3">
    <source>
        <dbReference type="ARBA" id="ARBA00023118"/>
    </source>
</evidence>